<evidence type="ECO:0000259" key="2">
    <source>
        <dbReference type="Pfam" id="PF01636"/>
    </source>
</evidence>
<accession>A0A561BLH0</accession>
<keyword evidence="3" id="KW-0418">Kinase</keyword>
<dbReference type="InterPro" id="IPR002575">
    <property type="entry name" value="Aminoglycoside_PTrfase"/>
</dbReference>
<dbReference type="PANTHER" id="PTHR21064:SF6">
    <property type="entry name" value="AMINOGLYCOSIDE PHOSPHOTRANSFERASE DOMAIN-CONTAINING PROTEIN"/>
    <property type="match status" value="1"/>
</dbReference>
<keyword evidence="4" id="KW-1185">Reference proteome</keyword>
<dbReference type="PANTHER" id="PTHR21064">
    <property type="entry name" value="AMINOGLYCOSIDE PHOSPHOTRANSFERASE DOMAIN-CONTAINING PROTEIN-RELATED"/>
    <property type="match status" value="1"/>
</dbReference>
<dbReference type="Gene3D" id="3.30.200.20">
    <property type="entry name" value="Phosphorylase Kinase, domain 1"/>
    <property type="match status" value="1"/>
</dbReference>
<name>A0A561BLH0_9ACTN</name>
<dbReference type="GO" id="GO:0004413">
    <property type="term" value="F:homoserine kinase activity"/>
    <property type="evidence" value="ECO:0007669"/>
    <property type="project" value="TreeGrafter"/>
</dbReference>
<sequence length="310" mass="33931">MIPTLRSLPDPQALRDRLRTVYGLAFDSCTLLRSLVNDVYELTGPDGRYVLKLYRANRWEPDEIRWETGLSAHLAAAGLGVPAVRPLLDGTDVGLLATAEGERPFVLSGFVIGTKPKPPFSDELYLGFGRLLASFHDAGDRYRPQFPRRASDLVRQLEIPLEQIRPLLPSAEENLLLALAAAVRNHLAQYSDALSHGLCHGDVSLDNVLITDRGLALHDFDLSAPGYQAADFCGVASTPHWPAFLDGYCERRSVAEADLAAIPYLTVVGSISNLRFHLVDKPLIGGTESRSEGWAAGELTTLHRAAEQLL</sequence>
<comment type="caution">
    <text evidence="3">The sequence shown here is derived from an EMBL/GenBank/DDBJ whole genome shotgun (WGS) entry which is preliminary data.</text>
</comment>
<comment type="similarity">
    <text evidence="1">Belongs to the pseudomonas-type ThrB family.</text>
</comment>
<evidence type="ECO:0000313" key="4">
    <source>
        <dbReference type="Proteomes" id="UP000318380"/>
    </source>
</evidence>
<dbReference type="GO" id="GO:0009088">
    <property type="term" value="P:threonine biosynthetic process"/>
    <property type="evidence" value="ECO:0007669"/>
    <property type="project" value="TreeGrafter"/>
</dbReference>
<dbReference type="Gene3D" id="3.90.1200.10">
    <property type="match status" value="1"/>
</dbReference>
<keyword evidence="3" id="KW-0808">Transferase</keyword>
<dbReference type="Proteomes" id="UP000318380">
    <property type="component" value="Unassembled WGS sequence"/>
</dbReference>
<protein>
    <submittedName>
        <fullName evidence="3">Ser/Thr protein kinase RdoA (MazF antagonist)</fullName>
    </submittedName>
</protein>
<dbReference type="InterPro" id="IPR011009">
    <property type="entry name" value="Kinase-like_dom_sf"/>
</dbReference>
<feature type="domain" description="Aminoglycoside phosphotransferase" evidence="2">
    <location>
        <begin position="36"/>
        <end position="253"/>
    </location>
</feature>
<proteinExistence type="inferred from homology"/>
<dbReference type="InterPro" id="IPR050249">
    <property type="entry name" value="Pseudomonas-type_ThrB"/>
</dbReference>
<organism evidence="3 4">
    <name type="scientific">Kribbella amoyensis</name>
    <dbReference type="NCBI Taxonomy" id="996641"/>
    <lineage>
        <taxon>Bacteria</taxon>
        <taxon>Bacillati</taxon>
        <taxon>Actinomycetota</taxon>
        <taxon>Actinomycetes</taxon>
        <taxon>Propionibacteriales</taxon>
        <taxon>Kribbellaceae</taxon>
        <taxon>Kribbella</taxon>
    </lineage>
</organism>
<evidence type="ECO:0000313" key="3">
    <source>
        <dbReference type="EMBL" id="TWD79740.1"/>
    </source>
</evidence>
<dbReference type="OrthoDB" id="9800774at2"/>
<dbReference type="RefSeq" id="WP_145803124.1">
    <property type="nucleotide sequence ID" value="NZ_VIVK01000001.1"/>
</dbReference>
<dbReference type="SUPFAM" id="SSF56112">
    <property type="entry name" value="Protein kinase-like (PK-like)"/>
    <property type="match status" value="1"/>
</dbReference>
<evidence type="ECO:0000256" key="1">
    <source>
        <dbReference type="ARBA" id="ARBA00038240"/>
    </source>
</evidence>
<gene>
    <name evidence="3" type="ORF">FB561_0805</name>
</gene>
<dbReference type="AlphaFoldDB" id="A0A561BLH0"/>
<reference evidence="3 4" key="1">
    <citation type="submission" date="2019-06" db="EMBL/GenBank/DDBJ databases">
        <title>Sequencing the genomes of 1000 actinobacteria strains.</title>
        <authorList>
            <person name="Klenk H.-P."/>
        </authorList>
    </citation>
    <scope>NUCLEOTIDE SEQUENCE [LARGE SCALE GENOMIC DNA]</scope>
    <source>
        <strain evidence="3 4">DSM 24683</strain>
    </source>
</reference>
<dbReference type="EMBL" id="VIVK01000001">
    <property type="protein sequence ID" value="TWD79740.1"/>
    <property type="molecule type" value="Genomic_DNA"/>
</dbReference>
<dbReference type="Pfam" id="PF01636">
    <property type="entry name" value="APH"/>
    <property type="match status" value="1"/>
</dbReference>